<sequence length="85" mass="9039">MRIAVADAKAQFSELIRRAEAGETVELTRYGRPVARITAAGQEAEVPLVGALSGRILWRRSGGDAERQAEMDPPEDGRDSGGGGM</sequence>
<dbReference type="NCBIfam" id="TIGR01552">
    <property type="entry name" value="phd_fam"/>
    <property type="match status" value="1"/>
</dbReference>
<dbReference type="Gene3D" id="3.40.1620.10">
    <property type="entry name" value="YefM-like domain"/>
    <property type="match status" value="1"/>
</dbReference>
<organism evidence="3 4">
    <name type="scientific">Haematobacter massiliensis</name>
    <dbReference type="NCBI Taxonomy" id="195105"/>
    <lineage>
        <taxon>Bacteria</taxon>
        <taxon>Pseudomonadati</taxon>
        <taxon>Pseudomonadota</taxon>
        <taxon>Alphaproteobacteria</taxon>
        <taxon>Rhodobacterales</taxon>
        <taxon>Paracoccaceae</taxon>
        <taxon>Haematobacter</taxon>
    </lineage>
</organism>
<dbReference type="SUPFAM" id="SSF143120">
    <property type="entry name" value="YefM-like"/>
    <property type="match status" value="1"/>
</dbReference>
<feature type="region of interest" description="Disordered" evidence="2">
    <location>
        <begin position="61"/>
        <end position="85"/>
    </location>
</feature>
<dbReference type="Proteomes" id="UP000028826">
    <property type="component" value="Unassembled WGS sequence"/>
</dbReference>
<protein>
    <submittedName>
        <fullName evidence="3">Prevent-host-death protein</fullName>
    </submittedName>
</protein>
<accession>A0A086Y395</accession>
<gene>
    <name evidence="3" type="ORF">CN97_18580</name>
</gene>
<dbReference type="RefSeq" id="WP_051911207.1">
    <property type="nucleotide sequence ID" value="NZ_CAMIFG010000152.1"/>
</dbReference>
<reference evidence="3 4" key="1">
    <citation type="submission" date="2014-03" db="EMBL/GenBank/DDBJ databases">
        <title>Genome of Haematobacter massiliensis CCUG 47968.</title>
        <authorList>
            <person name="Wang D."/>
            <person name="Wang G."/>
        </authorList>
    </citation>
    <scope>NUCLEOTIDE SEQUENCE [LARGE SCALE GENOMIC DNA]</scope>
    <source>
        <strain evidence="3 4">CCUG 47968</strain>
    </source>
</reference>
<keyword evidence="4" id="KW-1185">Reference proteome</keyword>
<feature type="compositionally biased region" description="Basic and acidic residues" evidence="2">
    <location>
        <begin position="61"/>
        <end position="79"/>
    </location>
</feature>
<evidence type="ECO:0000313" key="4">
    <source>
        <dbReference type="Proteomes" id="UP000028826"/>
    </source>
</evidence>
<comment type="similarity">
    <text evidence="1">Belongs to the phD/YefM antitoxin family.</text>
</comment>
<evidence type="ECO:0000256" key="2">
    <source>
        <dbReference type="SAM" id="MobiDB-lite"/>
    </source>
</evidence>
<dbReference type="STRING" id="195105.CN97_18580"/>
<proteinExistence type="inferred from homology"/>
<dbReference type="InterPro" id="IPR036165">
    <property type="entry name" value="YefM-like_sf"/>
</dbReference>
<comment type="caution">
    <text evidence="3">The sequence shown here is derived from an EMBL/GenBank/DDBJ whole genome shotgun (WGS) entry which is preliminary data.</text>
</comment>
<name>A0A086Y395_9RHOB</name>
<evidence type="ECO:0000313" key="3">
    <source>
        <dbReference type="EMBL" id="KFI28745.1"/>
    </source>
</evidence>
<dbReference type="EMBL" id="JGYG01000007">
    <property type="protein sequence ID" value="KFI28745.1"/>
    <property type="molecule type" value="Genomic_DNA"/>
</dbReference>
<dbReference type="AlphaFoldDB" id="A0A086Y395"/>
<dbReference type="OrthoDB" id="7473440at2"/>
<evidence type="ECO:0000256" key="1">
    <source>
        <dbReference type="ARBA" id="ARBA00009981"/>
    </source>
</evidence>